<keyword evidence="6 10" id="KW-0479">Metal-binding</keyword>
<dbReference type="CDD" id="cd01335">
    <property type="entry name" value="Radical_SAM"/>
    <property type="match status" value="1"/>
</dbReference>
<dbReference type="GO" id="GO:0005737">
    <property type="term" value="C:cytoplasm"/>
    <property type="evidence" value="ECO:0007669"/>
    <property type="project" value="UniProtKB-SubCell"/>
</dbReference>
<protein>
    <recommendedName>
        <fullName evidence="3 10">Pyruvate formate-lyase-activating enzyme</fullName>
        <ecNumber evidence="10">1.97.1.4</ecNumber>
    </recommendedName>
</protein>
<dbReference type="SFLD" id="SFLDG01066">
    <property type="entry name" value="organic_radical-activating_enz"/>
    <property type="match status" value="1"/>
</dbReference>
<dbReference type="PANTHER" id="PTHR30352:SF5">
    <property type="entry name" value="PYRUVATE FORMATE-LYASE 1-ACTIVATING ENZYME"/>
    <property type="match status" value="1"/>
</dbReference>
<reference evidence="12 13" key="1">
    <citation type="journal article" date="2008" name="Proc. Natl. Acad. Sci. U.S.A.">
        <title>Niche adaptation and genome expansion in the chlorophyll d-producing cyanobacterium Acaryochloris marina.</title>
        <authorList>
            <person name="Swingley W.D."/>
            <person name="Chen M."/>
            <person name="Cheung P.C."/>
            <person name="Conrad A.L."/>
            <person name="Dejesa L.C."/>
            <person name="Hao J."/>
            <person name="Honchak B.M."/>
            <person name="Karbach L.E."/>
            <person name="Kurdoglu A."/>
            <person name="Lahiri S."/>
            <person name="Mastrian S.D."/>
            <person name="Miyashita H."/>
            <person name="Page L."/>
            <person name="Ramakrishna P."/>
            <person name="Satoh S."/>
            <person name="Sattley W.M."/>
            <person name="Shimada Y."/>
            <person name="Taylor H.L."/>
            <person name="Tomo T."/>
            <person name="Tsuchiya T."/>
            <person name="Wang Z.T."/>
            <person name="Raymond J."/>
            <person name="Mimuro M."/>
            <person name="Blankenship R.E."/>
            <person name="Touchman J.W."/>
        </authorList>
    </citation>
    <scope>NUCLEOTIDE SEQUENCE [LARGE SCALE GENOMIC DNA]</scope>
    <source>
        <strain evidence="13">MBIC 11017</strain>
    </source>
</reference>
<comment type="cofactor">
    <cofactor evidence="10">
        <name>[4Fe-4S] cluster</name>
        <dbReference type="ChEBI" id="CHEBI:49883"/>
    </cofactor>
    <text evidence="10">Binds 1 [4Fe-4S] cluster. The cluster is coordinated with 3 cysteines and an exchangeable S-adenosyl-L-methionine.</text>
</comment>
<organism evidence="12 13">
    <name type="scientific">Acaryochloris marina (strain MBIC 11017)</name>
    <dbReference type="NCBI Taxonomy" id="329726"/>
    <lineage>
        <taxon>Bacteria</taxon>
        <taxon>Bacillati</taxon>
        <taxon>Cyanobacteriota</taxon>
        <taxon>Cyanophyceae</taxon>
        <taxon>Acaryochloridales</taxon>
        <taxon>Acaryochloridaceae</taxon>
        <taxon>Acaryochloris</taxon>
    </lineage>
</organism>
<evidence type="ECO:0000256" key="3">
    <source>
        <dbReference type="ARBA" id="ARBA00021356"/>
    </source>
</evidence>
<keyword evidence="10" id="KW-0963">Cytoplasm</keyword>
<dbReference type="InterPro" id="IPR034457">
    <property type="entry name" value="Organic_radical-activating"/>
</dbReference>
<evidence type="ECO:0000256" key="1">
    <source>
        <dbReference type="ARBA" id="ARBA00003141"/>
    </source>
</evidence>
<evidence type="ECO:0000256" key="7">
    <source>
        <dbReference type="ARBA" id="ARBA00023002"/>
    </source>
</evidence>
<dbReference type="KEGG" id="amr:AM1_0441"/>
<dbReference type="InterPro" id="IPR001989">
    <property type="entry name" value="Radical_activat_CS"/>
</dbReference>
<dbReference type="InterPro" id="IPR012839">
    <property type="entry name" value="Organic_radical_activase"/>
</dbReference>
<keyword evidence="5 10" id="KW-0949">S-adenosyl-L-methionine</keyword>
<name>B0CB07_ACAM1</name>
<dbReference type="PROSITE" id="PS01087">
    <property type="entry name" value="RADICAL_ACTIVATING"/>
    <property type="match status" value="1"/>
</dbReference>
<dbReference type="eggNOG" id="COG1180">
    <property type="taxonomic scope" value="Bacteria"/>
</dbReference>
<dbReference type="GO" id="GO:0046872">
    <property type="term" value="F:metal ion binding"/>
    <property type="evidence" value="ECO:0007669"/>
    <property type="project" value="UniProtKB-UniRule"/>
</dbReference>
<dbReference type="Pfam" id="PF04055">
    <property type="entry name" value="Radical_SAM"/>
    <property type="match status" value="1"/>
</dbReference>
<dbReference type="Gene3D" id="3.20.20.70">
    <property type="entry name" value="Aldolase class I"/>
    <property type="match status" value="1"/>
</dbReference>
<comment type="subcellular location">
    <subcellularLocation>
        <location evidence="10">Cytoplasm</location>
    </subcellularLocation>
</comment>
<evidence type="ECO:0000256" key="2">
    <source>
        <dbReference type="ARBA" id="ARBA00009777"/>
    </source>
</evidence>
<proteinExistence type="inferred from homology"/>
<evidence type="ECO:0000256" key="9">
    <source>
        <dbReference type="ARBA" id="ARBA00023014"/>
    </source>
</evidence>
<dbReference type="AlphaFoldDB" id="B0CB07"/>
<sequence length="270" mass="29967">MPHRDQRSPSGETISAPASLLAVSSPNSGLTGRIHSVETCGSVDGPGLRFVVFMQGCPLRCLYCHNPDCRDVTGGQVTTVEALIAEIQRYRSYMQASGGGVTVSGGEPLLQPEFVAELMRQCQALGIHTALDTSGFSDLTSAQRVLQYTDLVLLDIKSYDPKRFIQVTQVSREPTLCLARYLHQIGKPTWIRFVLVPGLTDDVENVAALAQFVAHLTNIERVEVLPFHQMGAYKWEELGYDYLLKETQPPSPELVERVRLQFREYGVSVR</sequence>
<dbReference type="SUPFAM" id="SSF102114">
    <property type="entry name" value="Radical SAM enzymes"/>
    <property type="match status" value="1"/>
</dbReference>
<comment type="catalytic activity">
    <reaction evidence="10">
        <text>glycyl-[formate C-acetyltransferase] + reduced [flavodoxin] + S-adenosyl-L-methionine = glycin-2-yl radical-[formate C-acetyltransferase] + semiquinone [flavodoxin] + 5'-deoxyadenosine + L-methionine + H(+)</text>
        <dbReference type="Rhea" id="RHEA:19225"/>
        <dbReference type="Rhea" id="RHEA-COMP:10622"/>
        <dbReference type="Rhea" id="RHEA-COMP:12190"/>
        <dbReference type="Rhea" id="RHEA-COMP:12191"/>
        <dbReference type="Rhea" id="RHEA-COMP:14480"/>
        <dbReference type="ChEBI" id="CHEBI:15378"/>
        <dbReference type="ChEBI" id="CHEBI:17319"/>
        <dbReference type="ChEBI" id="CHEBI:29947"/>
        <dbReference type="ChEBI" id="CHEBI:32722"/>
        <dbReference type="ChEBI" id="CHEBI:57618"/>
        <dbReference type="ChEBI" id="CHEBI:57844"/>
        <dbReference type="ChEBI" id="CHEBI:59789"/>
        <dbReference type="ChEBI" id="CHEBI:140311"/>
        <dbReference type="EC" id="1.97.1.4"/>
    </reaction>
</comment>
<keyword evidence="13" id="KW-1185">Reference proteome</keyword>
<dbReference type="GO" id="GO:0051539">
    <property type="term" value="F:4 iron, 4 sulfur cluster binding"/>
    <property type="evidence" value="ECO:0007669"/>
    <property type="project" value="UniProtKB-UniRule"/>
</dbReference>
<comment type="similarity">
    <text evidence="2 10">Belongs to the organic radical-activating enzymes family.</text>
</comment>
<evidence type="ECO:0000256" key="5">
    <source>
        <dbReference type="ARBA" id="ARBA00022691"/>
    </source>
</evidence>
<comment type="function">
    <text evidence="1 10">Activation of pyruvate formate-lyase under anaerobic conditions by generation of an organic free radical, using S-adenosylmethionine and reduced flavodoxin as cosubstrates to produce 5'-deoxy-adenosine.</text>
</comment>
<gene>
    <name evidence="12" type="primary">pflA</name>
    <name evidence="12" type="ordered locus">AM1_0441</name>
</gene>
<dbReference type="NCBIfam" id="TIGR02493">
    <property type="entry name" value="PFLA"/>
    <property type="match status" value="1"/>
</dbReference>
<evidence type="ECO:0000256" key="8">
    <source>
        <dbReference type="ARBA" id="ARBA00023004"/>
    </source>
</evidence>
<dbReference type="STRING" id="329726.AM1_0441"/>
<evidence type="ECO:0000313" key="13">
    <source>
        <dbReference type="Proteomes" id="UP000000268"/>
    </source>
</evidence>
<keyword evidence="12" id="KW-0670">Pyruvate</keyword>
<dbReference type="PIRSF" id="PIRSF000371">
    <property type="entry name" value="PFL_act_enz"/>
    <property type="match status" value="1"/>
</dbReference>
<accession>B0CB07</accession>
<evidence type="ECO:0000256" key="10">
    <source>
        <dbReference type="RuleBase" id="RU362053"/>
    </source>
</evidence>
<keyword evidence="7 10" id="KW-0560">Oxidoreductase</keyword>
<evidence type="ECO:0000256" key="4">
    <source>
        <dbReference type="ARBA" id="ARBA00022485"/>
    </source>
</evidence>
<dbReference type="SFLD" id="SFLDS00029">
    <property type="entry name" value="Radical_SAM"/>
    <property type="match status" value="1"/>
</dbReference>
<dbReference type="EMBL" id="CP000828">
    <property type="protein sequence ID" value="ABW25497.1"/>
    <property type="molecule type" value="Genomic_DNA"/>
</dbReference>
<feature type="domain" description="Radical SAM core" evidence="11">
    <location>
        <begin position="43"/>
        <end position="264"/>
    </location>
</feature>
<dbReference type="InterPro" id="IPR058240">
    <property type="entry name" value="rSAM_sf"/>
</dbReference>
<dbReference type="HOGENOM" id="CLU_058969_1_1_3"/>
<dbReference type="PROSITE" id="PS51918">
    <property type="entry name" value="RADICAL_SAM"/>
    <property type="match status" value="1"/>
</dbReference>
<evidence type="ECO:0000256" key="6">
    <source>
        <dbReference type="ARBA" id="ARBA00022723"/>
    </source>
</evidence>
<dbReference type="EC" id="1.97.1.4" evidence="10"/>
<keyword evidence="4 10" id="KW-0004">4Fe-4S</keyword>
<dbReference type="Proteomes" id="UP000000268">
    <property type="component" value="Chromosome"/>
</dbReference>
<dbReference type="InterPro" id="IPR013785">
    <property type="entry name" value="Aldolase_TIM"/>
</dbReference>
<evidence type="ECO:0000313" key="12">
    <source>
        <dbReference type="EMBL" id="ABW25497.1"/>
    </source>
</evidence>
<keyword evidence="8 10" id="KW-0408">Iron</keyword>
<dbReference type="InterPro" id="IPR007197">
    <property type="entry name" value="rSAM"/>
</dbReference>
<dbReference type="GO" id="GO:0016829">
    <property type="term" value="F:lyase activity"/>
    <property type="evidence" value="ECO:0007669"/>
    <property type="project" value="UniProtKB-KW"/>
</dbReference>
<dbReference type="PANTHER" id="PTHR30352">
    <property type="entry name" value="PYRUVATE FORMATE-LYASE-ACTIVATING ENZYME"/>
    <property type="match status" value="1"/>
</dbReference>
<keyword evidence="12" id="KW-0456">Lyase</keyword>
<dbReference type="InterPro" id="IPR012838">
    <property type="entry name" value="PFL1_activating"/>
</dbReference>
<keyword evidence="9 10" id="KW-0411">Iron-sulfur</keyword>
<dbReference type="GO" id="GO:0043365">
    <property type="term" value="F:[formate-C-acetyltransferase]-activating enzyme activity"/>
    <property type="evidence" value="ECO:0007669"/>
    <property type="project" value="UniProtKB-UniRule"/>
</dbReference>
<evidence type="ECO:0000259" key="11">
    <source>
        <dbReference type="PROSITE" id="PS51918"/>
    </source>
</evidence>